<feature type="transmembrane region" description="Helical" evidence="1">
    <location>
        <begin position="198"/>
        <end position="214"/>
    </location>
</feature>
<evidence type="ECO:0000313" key="2">
    <source>
        <dbReference type="EMBL" id="QSO46074.1"/>
    </source>
</evidence>
<keyword evidence="3" id="KW-1185">Reference proteome</keyword>
<feature type="transmembrane region" description="Helical" evidence="1">
    <location>
        <begin position="353"/>
        <end position="375"/>
    </location>
</feature>
<feature type="transmembrane region" description="Helical" evidence="1">
    <location>
        <begin position="220"/>
        <end position="239"/>
    </location>
</feature>
<dbReference type="Proteomes" id="UP000663505">
    <property type="component" value="Chromosome"/>
</dbReference>
<dbReference type="RefSeq" id="WP_206655445.1">
    <property type="nucleotide sequence ID" value="NZ_CP071182.1"/>
</dbReference>
<keyword evidence="1" id="KW-1133">Transmembrane helix</keyword>
<proteinExistence type="predicted"/>
<organism evidence="2 3">
    <name type="scientific">Alicyclobacillus mengziensis</name>
    <dbReference type="NCBI Taxonomy" id="2931921"/>
    <lineage>
        <taxon>Bacteria</taxon>
        <taxon>Bacillati</taxon>
        <taxon>Bacillota</taxon>
        <taxon>Bacilli</taxon>
        <taxon>Bacillales</taxon>
        <taxon>Alicyclobacillaceae</taxon>
        <taxon>Alicyclobacillus</taxon>
    </lineage>
</organism>
<feature type="transmembrane region" description="Helical" evidence="1">
    <location>
        <begin position="118"/>
        <end position="139"/>
    </location>
</feature>
<keyword evidence="1" id="KW-0812">Transmembrane</keyword>
<evidence type="ECO:0000256" key="1">
    <source>
        <dbReference type="SAM" id="Phobius"/>
    </source>
</evidence>
<name>A0A9X7VVY7_9BACL</name>
<evidence type="ECO:0000313" key="3">
    <source>
        <dbReference type="Proteomes" id="UP000663505"/>
    </source>
</evidence>
<evidence type="ECO:0008006" key="4">
    <source>
        <dbReference type="Google" id="ProtNLM"/>
    </source>
</evidence>
<feature type="transmembrane region" description="Helical" evidence="1">
    <location>
        <begin position="251"/>
        <end position="275"/>
    </location>
</feature>
<keyword evidence="1" id="KW-0472">Membrane</keyword>
<dbReference type="KEGG" id="afx:JZ786_16285"/>
<feature type="transmembrane region" description="Helical" evidence="1">
    <location>
        <begin position="326"/>
        <end position="346"/>
    </location>
</feature>
<accession>A0A9X7VVY7</accession>
<reference evidence="2 3" key="1">
    <citation type="submission" date="2021-02" db="EMBL/GenBank/DDBJ databases">
        <title>Alicyclobacillus curvatus sp. nov. and Alicyclobacillus mengziensis sp. nov., two acidophilic bacteria isolated from acid mine drainage.</title>
        <authorList>
            <person name="Huang Y."/>
        </authorList>
    </citation>
    <scope>NUCLEOTIDE SEQUENCE [LARGE SCALE GENOMIC DNA]</scope>
    <source>
        <strain evidence="2 3">S30H14</strain>
    </source>
</reference>
<feature type="transmembrane region" description="Helical" evidence="1">
    <location>
        <begin position="146"/>
        <end position="167"/>
    </location>
</feature>
<feature type="transmembrane region" description="Helical" evidence="1">
    <location>
        <begin position="94"/>
        <end position="112"/>
    </location>
</feature>
<sequence>MSIQMTQTEPIKEPFTSRRPLQNAVFLLSTLLIACLPALLLFSKVIASPTNVYIGRNQDSGQFMWYLGWFWHAIFHGLNPFVTTNLNYPHGVNLIWNTSIVTEAILFGPLVYLVNPVLAFNALVAFDLISLGVLGTLILKKLGVRSWVAVFSGALFECSPAIINQLVDGHVNLTSAPVFLLLALYLGLHVVMQRPRKILLLAILTGLSLAMEFYSSSEVFTTTVITFVVFLILALLLNFRNFVTLTRNVPLRFYLGTALTAITLILPGLFVYFFGPYRTHIAGPLVPYDHWVTNLFHLFIPTQAQLLHSKSTEYVDSLTNVNLTEINGYLGIPMLISVIWAGTRMWSNKYIQVLTLSMVFIVLLSMGPHLHILGITTSLRLPWFYIGKLPIIGDILPSRLMIYADIACVISVALSLEHSLQEGSRVKRGAAVMMVLLALILTWLPNANFPRQTVPPSVSAVEREGALYPLLKGHPTTIITANYWTFGFNMQFLAEDNYTIPVNNVYAFPYTSYAEFGRLQRYAPNQFLFSSTYYSLSDRLALRDVEKYIQARSPQRFLYIGTTTSAIPKPLYQALTDLCGKPVQTSHDVVWLVPKHLD</sequence>
<dbReference type="EMBL" id="CP071182">
    <property type="protein sequence ID" value="QSO46074.1"/>
    <property type="molecule type" value="Genomic_DNA"/>
</dbReference>
<gene>
    <name evidence="2" type="ORF">JZ786_16285</name>
</gene>
<feature type="transmembrane region" description="Helical" evidence="1">
    <location>
        <begin position="63"/>
        <end position="82"/>
    </location>
</feature>
<feature type="transmembrane region" description="Helical" evidence="1">
    <location>
        <begin position="428"/>
        <end position="445"/>
    </location>
</feature>
<protein>
    <recommendedName>
        <fullName evidence="4">YfhO family protein</fullName>
    </recommendedName>
</protein>
<dbReference type="AlphaFoldDB" id="A0A9X7VVY7"/>
<feature type="transmembrane region" description="Helical" evidence="1">
    <location>
        <begin position="395"/>
        <end position="416"/>
    </location>
</feature>
<feature type="transmembrane region" description="Helical" evidence="1">
    <location>
        <begin position="173"/>
        <end position="191"/>
    </location>
</feature>